<dbReference type="EMBL" id="CP112998">
    <property type="protein sequence ID" value="WAC11992.1"/>
    <property type="molecule type" value="Genomic_DNA"/>
</dbReference>
<dbReference type="RefSeq" id="WP_244822140.1">
    <property type="nucleotide sequence ID" value="NZ_CP112998.1"/>
</dbReference>
<protein>
    <submittedName>
        <fullName evidence="2">IS200/IS605 family transposase</fullName>
    </submittedName>
</protein>
<dbReference type="InterPro" id="IPR036515">
    <property type="entry name" value="Transposase_17_sf"/>
</dbReference>
<dbReference type="GO" id="GO:0003677">
    <property type="term" value="F:DNA binding"/>
    <property type="evidence" value="ECO:0007669"/>
    <property type="project" value="InterPro"/>
</dbReference>
<reference evidence="2" key="1">
    <citation type="submission" date="2022-11" db="EMBL/GenBank/DDBJ databases">
        <title>Dyadobacter pollutisoli sp. nov., isolated from plastic dumped soil.</title>
        <authorList>
            <person name="Kim J.M."/>
            <person name="Kim K.R."/>
            <person name="Lee J.K."/>
            <person name="Hao L."/>
            <person name="Jeon C.O."/>
        </authorList>
    </citation>
    <scope>NUCLEOTIDE SEQUENCE</scope>
    <source>
        <strain evidence="2">U1</strain>
    </source>
</reference>
<dbReference type="Pfam" id="PF01797">
    <property type="entry name" value="Y1_Tnp"/>
    <property type="match status" value="1"/>
</dbReference>
<dbReference type="SMART" id="SM01321">
    <property type="entry name" value="Y1_Tnp"/>
    <property type="match status" value="1"/>
</dbReference>
<dbReference type="PANTHER" id="PTHR33360">
    <property type="entry name" value="TRANSPOSASE FOR INSERTION SEQUENCE ELEMENT IS200"/>
    <property type="match status" value="1"/>
</dbReference>
<keyword evidence="3" id="KW-1185">Reference proteome</keyword>
<dbReference type="GO" id="GO:0006313">
    <property type="term" value="P:DNA transposition"/>
    <property type="evidence" value="ECO:0007669"/>
    <property type="project" value="InterPro"/>
</dbReference>
<sequence>MADTYSKIYLQFVFSVKNRQSLIPKEHKEELHKYITGLVQNRKAKMLAVHCLPDHVHIFVGFKPAYSISEFIKEIKVESNEFINAKQWTKYKFEWQKGFGVFSYSHLHIDSVVKYILNQEEHHRKRKFQQEYIDFLKKFEIEFDEKYLFDFVDEG</sequence>
<dbReference type="NCBIfam" id="NF033573">
    <property type="entry name" value="transpos_IS200"/>
    <property type="match status" value="1"/>
</dbReference>
<proteinExistence type="predicted"/>
<name>A0A9E8NBH8_9BACT</name>
<dbReference type="Gene3D" id="3.30.70.1290">
    <property type="entry name" value="Transposase IS200-like"/>
    <property type="match status" value="1"/>
</dbReference>
<dbReference type="SUPFAM" id="SSF143422">
    <property type="entry name" value="Transposase IS200-like"/>
    <property type="match status" value="1"/>
</dbReference>
<gene>
    <name evidence="2" type="primary">tnpA</name>
    <name evidence="2" type="ORF">ON006_30215</name>
</gene>
<dbReference type="Proteomes" id="UP001164653">
    <property type="component" value="Chromosome"/>
</dbReference>
<feature type="domain" description="Transposase IS200-like" evidence="1">
    <location>
        <begin position="5"/>
        <end position="119"/>
    </location>
</feature>
<accession>A0A9E8NBH8</accession>
<dbReference type="AlphaFoldDB" id="A0A9E8NBH8"/>
<dbReference type="KEGG" id="dpf:ON006_30215"/>
<evidence type="ECO:0000259" key="1">
    <source>
        <dbReference type="SMART" id="SM01321"/>
    </source>
</evidence>
<organism evidence="2 3">
    <name type="scientific">Dyadobacter pollutisoli</name>
    <dbReference type="NCBI Taxonomy" id="2910158"/>
    <lineage>
        <taxon>Bacteria</taxon>
        <taxon>Pseudomonadati</taxon>
        <taxon>Bacteroidota</taxon>
        <taxon>Cytophagia</taxon>
        <taxon>Cytophagales</taxon>
        <taxon>Spirosomataceae</taxon>
        <taxon>Dyadobacter</taxon>
    </lineage>
</organism>
<evidence type="ECO:0000313" key="2">
    <source>
        <dbReference type="EMBL" id="WAC11992.1"/>
    </source>
</evidence>
<evidence type="ECO:0000313" key="3">
    <source>
        <dbReference type="Proteomes" id="UP001164653"/>
    </source>
</evidence>
<dbReference type="GO" id="GO:0004803">
    <property type="term" value="F:transposase activity"/>
    <property type="evidence" value="ECO:0007669"/>
    <property type="project" value="InterPro"/>
</dbReference>
<dbReference type="PANTHER" id="PTHR33360:SF2">
    <property type="entry name" value="TRANSPOSASE FOR INSERTION SEQUENCE ELEMENT IS200"/>
    <property type="match status" value="1"/>
</dbReference>
<dbReference type="InterPro" id="IPR002686">
    <property type="entry name" value="Transposase_17"/>
</dbReference>